<dbReference type="AlphaFoldDB" id="A0AAX2A8Z6"/>
<dbReference type="InterPro" id="IPR015422">
    <property type="entry name" value="PyrdxlP-dep_Trfase_small"/>
</dbReference>
<evidence type="ECO:0000313" key="6">
    <source>
        <dbReference type="EMBL" id="AXH12687.1"/>
    </source>
</evidence>
<evidence type="ECO:0000256" key="3">
    <source>
        <dbReference type="ARBA" id="ARBA00022679"/>
    </source>
</evidence>
<proteinExistence type="predicted"/>
<dbReference type="Proteomes" id="UP000253850">
    <property type="component" value="Chromosome"/>
</dbReference>
<dbReference type="Gene3D" id="3.40.640.10">
    <property type="entry name" value="Type I PLP-dependent aspartate aminotransferase-like (Major domain)"/>
    <property type="match status" value="1"/>
</dbReference>
<reference evidence="7 9" key="1">
    <citation type="submission" date="2017-10" db="EMBL/GenBank/DDBJ databases">
        <title>Genomics of the genus Arcobacter.</title>
        <authorList>
            <person name="Perez-Cataluna A."/>
            <person name="Figueras M.J."/>
        </authorList>
    </citation>
    <scope>NUCLEOTIDE SEQUENCE [LARGE SCALE GENOMIC DNA]</scope>
    <source>
        <strain evidence="7 9">CECT 7835</strain>
    </source>
</reference>
<evidence type="ECO:0000259" key="5">
    <source>
        <dbReference type="Pfam" id="PF00155"/>
    </source>
</evidence>
<dbReference type="EMBL" id="PDKM01000002">
    <property type="protein sequence ID" value="RXK10389.1"/>
    <property type="molecule type" value="Genomic_DNA"/>
</dbReference>
<reference evidence="6 8" key="2">
    <citation type="submission" date="2018-07" db="EMBL/GenBank/DDBJ databases">
        <title>Complete genome of the Arcobacter bivalviorum type strain LMG 26154.</title>
        <authorList>
            <person name="Miller W.G."/>
            <person name="Yee E."/>
            <person name="Bono J.L."/>
        </authorList>
    </citation>
    <scope>NUCLEOTIDE SEQUENCE [LARGE SCALE GENOMIC DNA]</scope>
    <source>
        <strain evidence="6 8">LMG 26154</strain>
    </source>
</reference>
<accession>A0AAX2A8Z6</accession>
<dbReference type="RefSeq" id="WP_114839513.1">
    <property type="nucleotide sequence ID" value="NZ_CP031217.1"/>
</dbReference>
<dbReference type="SUPFAM" id="SSF53383">
    <property type="entry name" value="PLP-dependent transferases"/>
    <property type="match status" value="1"/>
</dbReference>
<dbReference type="InterPro" id="IPR015424">
    <property type="entry name" value="PyrdxlP-dep_Trfase"/>
</dbReference>
<dbReference type="Gene3D" id="3.90.1150.10">
    <property type="entry name" value="Aspartate Aminotransferase, domain 1"/>
    <property type="match status" value="1"/>
</dbReference>
<dbReference type="PANTHER" id="PTHR42790:SF19">
    <property type="entry name" value="KYNURENINE_ALPHA-AMINOADIPATE AMINOTRANSFERASE, MITOCHONDRIAL"/>
    <property type="match status" value="1"/>
</dbReference>
<gene>
    <name evidence="6" type="ORF">ABIV_1697</name>
    <name evidence="7" type="ORF">CRV05_03710</name>
</gene>
<feature type="domain" description="Aminotransferase class I/classII large" evidence="5">
    <location>
        <begin position="31"/>
        <end position="357"/>
    </location>
</feature>
<dbReference type="Pfam" id="PF00155">
    <property type="entry name" value="Aminotran_1_2"/>
    <property type="match status" value="1"/>
</dbReference>
<dbReference type="KEGG" id="hbv:ABIV_1697"/>
<dbReference type="GO" id="GO:0030170">
    <property type="term" value="F:pyridoxal phosphate binding"/>
    <property type="evidence" value="ECO:0007669"/>
    <property type="project" value="InterPro"/>
</dbReference>
<protein>
    <submittedName>
        <fullName evidence="7">Aminotransferase class I</fullName>
    </submittedName>
    <submittedName>
        <fullName evidence="6">PLP-dependent aminotransferase</fullName>
    </submittedName>
</protein>
<evidence type="ECO:0000256" key="4">
    <source>
        <dbReference type="ARBA" id="ARBA00022898"/>
    </source>
</evidence>
<dbReference type="GO" id="GO:1901605">
    <property type="term" value="P:alpha-amino acid metabolic process"/>
    <property type="evidence" value="ECO:0007669"/>
    <property type="project" value="TreeGrafter"/>
</dbReference>
<comment type="cofactor">
    <cofactor evidence="1">
        <name>pyridoxal 5'-phosphate</name>
        <dbReference type="ChEBI" id="CHEBI:597326"/>
    </cofactor>
</comment>
<dbReference type="CDD" id="cd00609">
    <property type="entry name" value="AAT_like"/>
    <property type="match status" value="1"/>
</dbReference>
<evidence type="ECO:0000256" key="1">
    <source>
        <dbReference type="ARBA" id="ARBA00001933"/>
    </source>
</evidence>
<dbReference type="GO" id="GO:0008483">
    <property type="term" value="F:transaminase activity"/>
    <property type="evidence" value="ECO:0007669"/>
    <property type="project" value="UniProtKB-KW"/>
</dbReference>
<organism evidence="7 9">
    <name type="scientific">Halarcobacter bivalviorum</name>
    <dbReference type="NCBI Taxonomy" id="663364"/>
    <lineage>
        <taxon>Bacteria</taxon>
        <taxon>Pseudomonadati</taxon>
        <taxon>Campylobacterota</taxon>
        <taxon>Epsilonproteobacteria</taxon>
        <taxon>Campylobacterales</taxon>
        <taxon>Arcobacteraceae</taxon>
        <taxon>Halarcobacter</taxon>
    </lineage>
</organism>
<evidence type="ECO:0000313" key="7">
    <source>
        <dbReference type="EMBL" id="RXK10389.1"/>
    </source>
</evidence>
<keyword evidence="4" id="KW-0663">Pyridoxal phosphate</keyword>
<name>A0AAX2A8Z6_9BACT</name>
<dbReference type="InterPro" id="IPR015421">
    <property type="entry name" value="PyrdxlP-dep_Trfase_major"/>
</dbReference>
<dbReference type="InterPro" id="IPR004839">
    <property type="entry name" value="Aminotransferase_I/II_large"/>
</dbReference>
<dbReference type="PANTHER" id="PTHR42790">
    <property type="entry name" value="AMINOTRANSFERASE"/>
    <property type="match status" value="1"/>
</dbReference>
<evidence type="ECO:0000313" key="8">
    <source>
        <dbReference type="Proteomes" id="UP000253850"/>
    </source>
</evidence>
<dbReference type="EMBL" id="CP031217">
    <property type="protein sequence ID" value="AXH12687.1"/>
    <property type="molecule type" value="Genomic_DNA"/>
</dbReference>
<dbReference type="Proteomes" id="UP000289193">
    <property type="component" value="Unassembled WGS sequence"/>
</dbReference>
<keyword evidence="3" id="KW-0808">Transferase</keyword>
<evidence type="ECO:0000256" key="2">
    <source>
        <dbReference type="ARBA" id="ARBA00022576"/>
    </source>
</evidence>
<evidence type="ECO:0000313" key="9">
    <source>
        <dbReference type="Proteomes" id="UP000289193"/>
    </source>
</evidence>
<keyword evidence="2 7" id="KW-0032">Aminotransferase</keyword>
<sequence length="366" mass="41904">MKTLKRSYIREILDATTEETISFAGGLPNEKLFPLKQIKKATNKVLKNVNALQYSKSIGDINLRKKIAKIYTEKLDFPTKEDEILITTGSQQSFDIISKTFVDKTLFVQKPSYIGALGAFKILNKKLEDFETIENLEGRLNEDDTLYLMSDFSNPTSICMTNKQRVEYVNLLSKKSAYLIEDGAYSLLSFNGKIKKPIASAYKKSFHLGSFSKIVAPGLRVGWIRTSKENIEKLLIAKESLDLHTSTLSQMIINQYLEDNDLFRHIKTISFEYEKKMQYMAKCMKEYLPSFEFEKPKGGMFIYGKFEVDSLELAKKALEKNVAFVPACVFDVNEEKSTYARFNFTNTSRKQVKRGIKLIAEIISKS</sequence>
<keyword evidence="9" id="KW-1185">Reference proteome</keyword>
<dbReference type="InterPro" id="IPR050859">
    <property type="entry name" value="Class-I_PLP-dep_aminotransf"/>
</dbReference>